<organism evidence="4 5">
    <name type="scientific">Anaeramoeba ignava</name>
    <name type="common">Anaerobic marine amoeba</name>
    <dbReference type="NCBI Taxonomy" id="1746090"/>
    <lineage>
        <taxon>Eukaryota</taxon>
        <taxon>Metamonada</taxon>
        <taxon>Anaeramoebidae</taxon>
        <taxon>Anaeramoeba</taxon>
    </lineage>
</organism>
<dbReference type="AlphaFoldDB" id="A0A9Q0R954"/>
<keyword evidence="5" id="KW-1185">Reference proteome</keyword>
<feature type="region of interest" description="Disordered" evidence="1">
    <location>
        <begin position="60"/>
        <end position="91"/>
    </location>
</feature>
<feature type="compositionally biased region" description="Polar residues" evidence="1">
    <location>
        <begin position="68"/>
        <end position="78"/>
    </location>
</feature>
<dbReference type="InterPro" id="IPR028889">
    <property type="entry name" value="USP"/>
</dbReference>
<reference evidence="4" key="1">
    <citation type="submission" date="2022-10" db="EMBL/GenBank/DDBJ databases">
        <title>Novel sulphate-reducing endosymbionts in the free-living metamonad Anaeramoeba.</title>
        <authorList>
            <person name="Jerlstrom-Hultqvist J."/>
            <person name="Cepicka I."/>
            <person name="Gallot-Lavallee L."/>
            <person name="Salas-Leiva D."/>
            <person name="Curtis B.A."/>
            <person name="Zahonova K."/>
            <person name="Pipaliya S."/>
            <person name="Dacks J."/>
            <person name="Roger A.J."/>
        </authorList>
    </citation>
    <scope>NUCLEOTIDE SEQUENCE</scope>
    <source>
        <strain evidence="4">BMAN</strain>
    </source>
</reference>
<dbReference type="PROSITE" id="PS50030">
    <property type="entry name" value="UBA"/>
    <property type="match status" value="1"/>
</dbReference>
<dbReference type="EMBL" id="JAPDFW010000088">
    <property type="protein sequence ID" value="KAJ5071471.1"/>
    <property type="molecule type" value="Genomic_DNA"/>
</dbReference>
<evidence type="ECO:0000259" key="2">
    <source>
        <dbReference type="PROSITE" id="PS50030"/>
    </source>
</evidence>
<dbReference type="SUPFAM" id="SSF54001">
    <property type="entry name" value="Cysteine proteinases"/>
    <property type="match status" value="1"/>
</dbReference>
<protein>
    <submittedName>
        <fullName evidence="4">Uba domain-containing protein rup1</fullName>
    </submittedName>
</protein>
<comment type="caution">
    <text evidence="4">The sequence shown here is derived from an EMBL/GenBank/DDBJ whole genome shotgun (WGS) entry which is preliminary data.</text>
</comment>
<dbReference type="GO" id="GO:0004843">
    <property type="term" value="F:cysteine-type deubiquitinase activity"/>
    <property type="evidence" value="ECO:0007669"/>
    <property type="project" value="InterPro"/>
</dbReference>
<evidence type="ECO:0000313" key="5">
    <source>
        <dbReference type="Proteomes" id="UP001149090"/>
    </source>
</evidence>
<dbReference type="InterPro" id="IPR038765">
    <property type="entry name" value="Papain-like_cys_pep_sf"/>
</dbReference>
<evidence type="ECO:0000313" key="4">
    <source>
        <dbReference type="EMBL" id="KAJ5071471.1"/>
    </source>
</evidence>
<dbReference type="PROSITE" id="PS50235">
    <property type="entry name" value="USP_3"/>
    <property type="match status" value="1"/>
</dbReference>
<accession>A0A9Q0R954</accession>
<proteinExistence type="predicted"/>
<evidence type="ECO:0000256" key="1">
    <source>
        <dbReference type="SAM" id="MobiDB-lite"/>
    </source>
</evidence>
<dbReference type="Proteomes" id="UP001149090">
    <property type="component" value="Unassembled WGS sequence"/>
</dbReference>
<dbReference type="InterPro" id="IPR001394">
    <property type="entry name" value="Peptidase_C19_UCH"/>
</dbReference>
<sequence length="976" mass="114974">MSGEFPFSHLNLESEECQKTISQLKEMGFLEDKIKFGIRKVGNFPEAVIHFLFGENTMDVNKEEPDLPQTNKDSGQNKNDSKTHIIKDKPNKEEKPLFTDVDIASGYAQKEIQKVMTLGYDYDKIIDAIRYVGIGSIDIINYLKTKMTPKEIIESNQQPLEVFEKVMGQSVINFPDTLQDMSHGGIIDRSSDFNDKDMEITHNLNMENIFREPVDPYQMLKKKDFLSGLVNGNQSLNSLLLSLFFIPQIQNIFLQNKLENSENSIFNQIRLIFSKLIQSKKNIVEGKEIYKQMKIRKKEKLDQNSLSNIFETFLEIMNEELKNDPKKMEIENQIEIEKNTQNSQIFKKLKEFFQIEISDLIINHENGTDEFLVNESNPIEANQLEVLLENSINSYQILNNYTSLRKTDEDDKFRSNRIDKFPSILILNLKNEESDKNSNSHKIPKFNLDEKIYLERYLIENLNEFENKREEDQNLMNKINKLNEEKEKITNFNKTDKTADFFISTTINYFTQKYGVDEKKLLLSTLNYESQRISKYVKKIDADLEKITSEKEKLFDKYKSEVYHLHAVFAKNRYYGNDYTSVFINYLQQDKWWMFNQNGSLQMTFRNVQKNLEEGVLGLIYLSESLVSNKGEFIFKNTIPDELIPQIEEENAQFQEKLDSWDKRKRNHEVDGEIHELKRKFDEGFESQIKDFSTMKEDPTKDPLLFDLISFEIGNDRYIQAKFLYISQLYSEKFNGSKLITDYETGVYAASKLLSLISEFKHFNFRRIKDEDEFEWEDYKQSIKYFLSGLVALLNGNYYESCIFLFHKQKSRKRIDDKIAFIYIRLSLQLHFNILFTQDLSTFNNIDQLLTFLINSSLLIELSMFYLKVGLSTFSLARGIDPFISKLEKQFENNLDQISENLQKNNLFNEEVSNQLFQISNNFKKIPKMGENEKTIPNQDIYENDIQKFPSLFDAFQSLTSQVREKYSQEINDLNF</sequence>
<feature type="domain" description="UBA" evidence="2">
    <location>
        <begin position="11"/>
        <end position="55"/>
    </location>
</feature>
<name>A0A9Q0R954_ANAIG</name>
<feature type="domain" description="USP" evidence="3">
    <location>
        <begin position="224"/>
        <end position="624"/>
    </location>
</feature>
<dbReference type="Gene3D" id="3.90.70.10">
    <property type="entry name" value="Cysteine proteinases"/>
    <property type="match status" value="1"/>
</dbReference>
<gene>
    <name evidence="4" type="ORF">M0811_10315</name>
</gene>
<dbReference type="GO" id="GO:0016579">
    <property type="term" value="P:protein deubiquitination"/>
    <property type="evidence" value="ECO:0007669"/>
    <property type="project" value="InterPro"/>
</dbReference>
<feature type="compositionally biased region" description="Basic and acidic residues" evidence="1">
    <location>
        <begin position="79"/>
        <end position="91"/>
    </location>
</feature>
<evidence type="ECO:0000259" key="3">
    <source>
        <dbReference type="PROSITE" id="PS50235"/>
    </source>
</evidence>
<dbReference type="InterPro" id="IPR015940">
    <property type="entry name" value="UBA"/>
</dbReference>
<dbReference type="Pfam" id="PF00443">
    <property type="entry name" value="UCH"/>
    <property type="match status" value="1"/>
</dbReference>
<dbReference type="OMA" id="HENGTDE"/>